<feature type="region of interest" description="Disordered" evidence="1">
    <location>
        <begin position="1"/>
        <end position="91"/>
    </location>
</feature>
<feature type="region of interest" description="Disordered" evidence="1">
    <location>
        <begin position="155"/>
        <end position="290"/>
    </location>
</feature>
<evidence type="ECO:0000256" key="1">
    <source>
        <dbReference type="SAM" id="MobiDB-lite"/>
    </source>
</evidence>
<dbReference type="EMBL" id="HBUE01189531">
    <property type="protein sequence ID" value="CAG6524456.1"/>
    <property type="molecule type" value="Transcribed_RNA"/>
</dbReference>
<feature type="compositionally biased region" description="Basic and acidic residues" evidence="1">
    <location>
        <begin position="179"/>
        <end position="203"/>
    </location>
</feature>
<organism evidence="2">
    <name type="scientific">Culex pipiens</name>
    <name type="common">House mosquito</name>
    <dbReference type="NCBI Taxonomy" id="7175"/>
    <lineage>
        <taxon>Eukaryota</taxon>
        <taxon>Metazoa</taxon>
        <taxon>Ecdysozoa</taxon>
        <taxon>Arthropoda</taxon>
        <taxon>Hexapoda</taxon>
        <taxon>Insecta</taxon>
        <taxon>Pterygota</taxon>
        <taxon>Neoptera</taxon>
        <taxon>Endopterygota</taxon>
        <taxon>Diptera</taxon>
        <taxon>Nematocera</taxon>
        <taxon>Culicoidea</taxon>
        <taxon>Culicidae</taxon>
        <taxon>Culicinae</taxon>
        <taxon>Culicini</taxon>
        <taxon>Culex</taxon>
        <taxon>Culex</taxon>
    </lineage>
</organism>
<feature type="compositionally biased region" description="Basic residues" evidence="1">
    <location>
        <begin position="354"/>
        <end position="365"/>
    </location>
</feature>
<feature type="region of interest" description="Disordered" evidence="1">
    <location>
        <begin position="116"/>
        <end position="137"/>
    </location>
</feature>
<protein>
    <submittedName>
        <fullName evidence="2">(northern house mosquito) hypothetical protein</fullName>
    </submittedName>
</protein>
<feature type="compositionally biased region" description="Basic and acidic residues" evidence="1">
    <location>
        <begin position="7"/>
        <end position="16"/>
    </location>
</feature>
<sequence length="441" mass="48022">MGWWLHGRTDREDFGQHRRLGHGAAGPVESQGGAESVRAERRSRQGQPAAERGQQLLLAGRRCPHRAGVSRGERGPPGKVQLPATEQDVLRPSWRQGPAEAQVEGPGRVCDARVRRQGPDAEAEGAQGARDSIPQHSKLWRWNPPVEQVRWPVRAGHRRRHDRGGRADHVPAAAAAGRWPRDVHRPVQVGEDCHVENDPDAGGRRSVQAEAVPHRDDPAEQGCDAGEAKARKGQRATRKARISQHNAAEDHDGGLRAEPLRQGAAEAGRRQSGHAGRARDGSGAGARPHQPVLRGAAGRAQAVAGLVLYRFLHGRALLPGGPGAGESPLHHRHRHRLHLRAGPGVSHPAPDARGRKRQQRRRRPTFRPAVSPEQCRIERSGLAGRYAPVTGRRQILPAVTVGTGLGKRLGFALAGRRHSIEKEFPGLARFARVARQSTWRG</sequence>
<feature type="compositionally biased region" description="Basic and acidic residues" evidence="1">
    <location>
        <begin position="247"/>
        <end position="259"/>
    </location>
</feature>
<dbReference type="EMBL" id="HBUE01295341">
    <property type="protein sequence ID" value="CAG6576138.1"/>
    <property type="molecule type" value="Transcribed_RNA"/>
</dbReference>
<proteinExistence type="predicted"/>
<feature type="compositionally biased region" description="Basic residues" evidence="1">
    <location>
        <begin position="231"/>
        <end position="242"/>
    </location>
</feature>
<feature type="region of interest" description="Disordered" evidence="1">
    <location>
        <begin position="339"/>
        <end position="374"/>
    </location>
</feature>
<name>A0A8D8JSQ3_CULPI</name>
<dbReference type="AlphaFoldDB" id="A0A8D8JSQ3"/>
<reference evidence="2" key="1">
    <citation type="submission" date="2021-05" db="EMBL/GenBank/DDBJ databases">
        <authorList>
            <person name="Alioto T."/>
            <person name="Alioto T."/>
            <person name="Gomez Garrido J."/>
        </authorList>
    </citation>
    <scope>NUCLEOTIDE SEQUENCE</scope>
</reference>
<accession>A0A8D8JSQ3</accession>
<evidence type="ECO:0000313" key="2">
    <source>
        <dbReference type="EMBL" id="CAG6576138.1"/>
    </source>
</evidence>